<proteinExistence type="inferred from homology"/>
<dbReference type="SUPFAM" id="SSF52374">
    <property type="entry name" value="Nucleotidylyl transferase"/>
    <property type="match status" value="1"/>
</dbReference>
<dbReference type="EMBL" id="CP004005">
    <property type="protein sequence ID" value="AGH16913.1"/>
    <property type="molecule type" value="Genomic_DNA"/>
</dbReference>
<dbReference type="HAMAP" id="MF_00244">
    <property type="entry name" value="NaMN_adenylyltr"/>
    <property type="match status" value="1"/>
</dbReference>
<evidence type="ECO:0000313" key="14">
    <source>
        <dbReference type="Proteomes" id="UP000011820"/>
    </source>
</evidence>
<keyword evidence="9 11" id="KW-0520">NAD</keyword>
<evidence type="ECO:0000256" key="4">
    <source>
        <dbReference type="ARBA" id="ARBA00022642"/>
    </source>
</evidence>
<dbReference type="RefSeq" id="WP_015452510.1">
    <property type="nucleotide sequence ID" value="NC_020549.1"/>
</dbReference>
<comment type="similarity">
    <text evidence="3 11">Belongs to the NadD family.</text>
</comment>
<accession>A0ABM5NFG8</accession>
<dbReference type="CDD" id="cd02165">
    <property type="entry name" value="NMNAT"/>
    <property type="match status" value="1"/>
</dbReference>
<dbReference type="Gene3D" id="3.40.50.620">
    <property type="entry name" value="HUPs"/>
    <property type="match status" value="1"/>
</dbReference>
<evidence type="ECO:0000256" key="9">
    <source>
        <dbReference type="ARBA" id="ARBA00023027"/>
    </source>
</evidence>
<dbReference type="InterPro" id="IPR014729">
    <property type="entry name" value="Rossmann-like_a/b/a_fold"/>
</dbReference>
<dbReference type="EC" id="2.7.7.18" evidence="11"/>
<evidence type="ECO:0000256" key="8">
    <source>
        <dbReference type="ARBA" id="ARBA00022840"/>
    </source>
</evidence>
<dbReference type="PANTHER" id="PTHR39321:SF3">
    <property type="entry name" value="PHOSPHOPANTETHEINE ADENYLYLTRANSFERASE"/>
    <property type="match status" value="1"/>
</dbReference>
<dbReference type="PANTHER" id="PTHR39321">
    <property type="entry name" value="NICOTINATE-NUCLEOTIDE ADENYLYLTRANSFERASE-RELATED"/>
    <property type="match status" value="1"/>
</dbReference>
<keyword evidence="7 11" id="KW-0547">Nucleotide-binding</keyword>
<keyword evidence="4 11" id="KW-0662">Pyridine nucleotide biosynthesis</keyword>
<dbReference type="GO" id="GO:0016779">
    <property type="term" value="F:nucleotidyltransferase activity"/>
    <property type="evidence" value="ECO:0007669"/>
    <property type="project" value="UniProtKB-KW"/>
</dbReference>
<keyword evidence="14" id="KW-1185">Reference proteome</keyword>
<comment type="pathway">
    <text evidence="2 11">Cofactor biosynthesis; NAD(+) biosynthesis; deamido-NAD(+) from nicotinate D-ribonucleotide: step 1/1.</text>
</comment>
<evidence type="ECO:0000256" key="7">
    <source>
        <dbReference type="ARBA" id="ARBA00022741"/>
    </source>
</evidence>
<reference evidence="13 14" key="1">
    <citation type="journal article" date="2013" name="Genome Announc.">
        <title>Complete Genome Sequence of a Chinese Strain of 'Candidatus Liberibacter asiaticus'.</title>
        <authorList>
            <person name="Lin H."/>
            <person name="Han C.S."/>
            <person name="Liu B."/>
            <person name="Lou B."/>
            <person name="Bai X."/>
            <person name="Deng C."/>
            <person name="Civerolo E.L."/>
            <person name="Gupta G."/>
        </authorList>
    </citation>
    <scope>NUCLEOTIDE SEQUENCE [LARGE SCALE GENOMIC DNA]</scope>
    <source>
        <strain evidence="14">gxpsy</strain>
    </source>
</reference>
<evidence type="ECO:0000256" key="10">
    <source>
        <dbReference type="ARBA" id="ARBA00048721"/>
    </source>
</evidence>
<evidence type="ECO:0000313" key="13">
    <source>
        <dbReference type="EMBL" id="AGH16913.1"/>
    </source>
</evidence>
<evidence type="ECO:0000256" key="1">
    <source>
        <dbReference type="ARBA" id="ARBA00002324"/>
    </source>
</evidence>
<dbReference type="GeneID" id="93076911"/>
<comment type="function">
    <text evidence="1 11">Catalyzes the reversible adenylation of nicotinate mononucleotide (NaMN) to nicotinic acid adenine dinucleotide (NaAD).</text>
</comment>
<evidence type="ECO:0000256" key="11">
    <source>
        <dbReference type="HAMAP-Rule" id="MF_00244"/>
    </source>
</evidence>
<evidence type="ECO:0000256" key="2">
    <source>
        <dbReference type="ARBA" id="ARBA00005019"/>
    </source>
</evidence>
<dbReference type="InterPro" id="IPR004821">
    <property type="entry name" value="Cyt_trans-like"/>
</dbReference>
<keyword evidence="8 11" id="KW-0067">ATP-binding</keyword>
<organism evidence="13 14">
    <name type="scientific">Candidatus Liberibacter asiaticus str. gxpsy</name>
    <dbReference type="NCBI Taxonomy" id="1174529"/>
    <lineage>
        <taxon>Bacteria</taxon>
        <taxon>Pseudomonadati</taxon>
        <taxon>Pseudomonadota</taxon>
        <taxon>Alphaproteobacteria</taxon>
        <taxon>Hyphomicrobiales</taxon>
        <taxon>Rhizobiaceae</taxon>
        <taxon>Liberibacter</taxon>
    </lineage>
</organism>
<name>A0ABM5NFG8_LIBAS</name>
<evidence type="ECO:0000256" key="5">
    <source>
        <dbReference type="ARBA" id="ARBA00022679"/>
    </source>
</evidence>
<keyword evidence="6 11" id="KW-0548">Nucleotidyltransferase</keyword>
<feature type="domain" description="Cytidyltransferase-like" evidence="12">
    <location>
        <begin position="24"/>
        <end position="203"/>
    </location>
</feature>
<evidence type="ECO:0000256" key="6">
    <source>
        <dbReference type="ARBA" id="ARBA00022695"/>
    </source>
</evidence>
<comment type="catalytic activity">
    <reaction evidence="10 11">
        <text>nicotinate beta-D-ribonucleotide + ATP + H(+) = deamido-NAD(+) + diphosphate</text>
        <dbReference type="Rhea" id="RHEA:22860"/>
        <dbReference type="ChEBI" id="CHEBI:15378"/>
        <dbReference type="ChEBI" id="CHEBI:30616"/>
        <dbReference type="ChEBI" id="CHEBI:33019"/>
        <dbReference type="ChEBI" id="CHEBI:57502"/>
        <dbReference type="ChEBI" id="CHEBI:58437"/>
        <dbReference type="EC" id="2.7.7.18"/>
    </reaction>
</comment>
<sequence length="216" mass="25135">MQQSQSLQDIMRMPKVEPGMKIGLFGGNFNPPHHGHIEIAQIAIKKLNLDQLWWIITPFNSVKNYNLSSSLEKRISLSQSLIKNPRIRITAFEAYLNHTETFHTILQVKKHNKSVNFVWIMGADNIKSFHQWHHWKRIVTTVPIAIIDRFDVTFNYISSPMAKTFEYARLDESLSHILCTTSPPSWLFIHDRHHIISSTAIRKKIIEQDNTRTLGI</sequence>
<dbReference type="Pfam" id="PF01467">
    <property type="entry name" value="CTP_transf_like"/>
    <property type="match status" value="1"/>
</dbReference>
<dbReference type="Proteomes" id="UP000011820">
    <property type="component" value="Chromosome"/>
</dbReference>
<evidence type="ECO:0000256" key="3">
    <source>
        <dbReference type="ARBA" id="ARBA00009014"/>
    </source>
</evidence>
<dbReference type="NCBIfam" id="TIGR00482">
    <property type="entry name" value="nicotinate (nicotinamide) nucleotide adenylyltransferase"/>
    <property type="match status" value="1"/>
</dbReference>
<dbReference type="InterPro" id="IPR005248">
    <property type="entry name" value="NadD/NMNAT"/>
</dbReference>
<gene>
    <name evidence="11" type="primary">nadD</name>
    <name evidence="13" type="ORF">WSI_02715</name>
</gene>
<protein>
    <recommendedName>
        <fullName evidence="11">Probable nicotinate-nucleotide adenylyltransferase</fullName>
        <ecNumber evidence="11">2.7.7.18</ecNumber>
    </recommendedName>
    <alternativeName>
        <fullName evidence="11">Deamido-NAD(+) diphosphorylase</fullName>
    </alternativeName>
    <alternativeName>
        <fullName evidence="11">Deamido-NAD(+) pyrophosphorylase</fullName>
    </alternativeName>
    <alternativeName>
        <fullName evidence="11">Nicotinate mononucleotide adenylyltransferase</fullName>
        <shortName evidence="11">NaMN adenylyltransferase</shortName>
    </alternativeName>
</protein>
<evidence type="ECO:0000259" key="12">
    <source>
        <dbReference type="Pfam" id="PF01467"/>
    </source>
</evidence>
<keyword evidence="5 11" id="KW-0808">Transferase</keyword>
<dbReference type="NCBIfam" id="NF000845">
    <property type="entry name" value="PRK00071.2-4"/>
    <property type="match status" value="1"/>
</dbReference>